<keyword evidence="2" id="KW-1185">Reference proteome</keyword>
<dbReference type="EMBL" id="LRGB01000568">
    <property type="protein sequence ID" value="KZS17946.1"/>
    <property type="molecule type" value="Genomic_DNA"/>
</dbReference>
<organism evidence="1 2">
    <name type="scientific">Daphnia magna</name>
    <dbReference type="NCBI Taxonomy" id="35525"/>
    <lineage>
        <taxon>Eukaryota</taxon>
        <taxon>Metazoa</taxon>
        <taxon>Ecdysozoa</taxon>
        <taxon>Arthropoda</taxon>
        <taxon>Crustacea</taxon>
        <taxon>Branchiopoda</taxon>
        <taxon>Diplostraca</taxon>
        <taxon>Cladocera</taxon>
        <taxon>Anomopoda</taxon>
        <taxon>Daphniidae</taxon>
        <taxon>Daphnia</taxon>
    </lineage>
</organism>
<gene>
    <name evidence="1" type="ORF">APZ42_015968</name>
</gene>
<accession>A0A162NFW8</accession>
<reference evidence="1 2" key="1">
    <citation type="submission" date="2016-03" db="EMBL/GenBank/DDBJ databases">
        <title>EvidentialGene: Evidence-directed Construction of Genes on Genomes.</title>
        <authorList>
            <person name="Gilbert D.G."/>
            <person name="Choi J.-H."/>
            <person name="Mockaitis K."/>
            <person name="Colbourne J."/>
            <person name="Pfrender M."/>
        </authorList>
    </citation>
    <scope>NUCLEOTIDE SEQUENCE [LARGE SCALE GENOMIC DNA]</scope>
    <source>
        <strain evidence="1 2">Xinb3</strain>
        <tissue evidence="1">Complete organism</tissue>
    </source>
</reference>
<dbReference type="Proteomes" id="UP000076858">
    <property type="component" value="Unassembled WGS sequence"/>
</dbReference>
<proteinExistence type="predicted"/>
<dbReference type="AlphaFoldDB" id="A0A162NFW8"/>
<comment type="caution">
    <text evidence="1">The sequence shown here is derived from an EMBL/GenBank/DDBJ whole genome shotgun (WGS) entry which is preliminary data.</text>
</comment>
<name>A0A162NFW8_9CRUS</name>
<evidence type="ECO:0000313" key="2">
    <source>
        <dbReference type="Proteomes" id="UP000076858"/>
    </source>
</evidence>
<evidence type="ECO:0000313" key="1">
    <source>
        <dbReference type="EMBL" id="KZS17946.1"/>
    </source>
</evidence>
<sequence length="98" mass="10462">MPRPPSTGSVTPVMNEASSEARNAIALATSSAVPGRPRACVVFECSKKLAYASSVIPARLWQWVMMTPGFTALTRTPFGANSNAEHRVSWSTAALLIQ</sequence>
<protein>
    <submittedName>
        <fullName evidence="1">Uncharacterized protein</fullName>
    </submittedName>
</protein>